<dbReference type="EMBL" id="BAFB01000005">
    <property type="protein sequence ID" value="GAB32400.1"/>
    <property type="molecule type" value="Genomic_DNA"/>
</dbReference>
<proteinExistence type="inferred from homology"/>
<dbReference type="STRING" id="1108044.GOOTI_005_00790"/>
<name>H5TFZ2_GORO1</name>
<dbReference type="PANTHER" id="PTHR34573:SF1">
    <property type="entry name" value="VITAMIN K EPOXIDE REDUCTASE DOMAIN-CONTAINING PROTEIN"/>
    <property type="match status" value="1"/>
</dbReference>
<dbReference type="GO" id="GO:0016020">
    <property type="term" value="C:membrane"/>
    <property type="evidence" value="ECO:0007669"/>
    <property type="project" value="UniProtKB-SubCell"/>
</dbReference>
<comment type="similarity">
    <text evidence="2">Belongs to the VKOR family.</text>
</comment>
<accession>H5TFZ2</accession>
<evidence type="ECO:0000256" key="8">
    <source>
        <dbReference type="ARBA" id="ARBA00023157"/>
    </source>
</evidence>
<dbReference type="CDD" id="cd12922">
    <property type="entry name" value="VKOR_5"/>
    <property type="match status" value="1"/>
</dbReference>
<sequence>MSTTHADNTPHPATNSDTDTVEGTAGVDGTAEAQKSEKTPDAAVRRSPDDVDASSSGLLGLVRVGRPTGLVLLILGVIGFVAAATLTIEKIHLLQNPDYVPSCSINPVISCGSVMKSWQAGLFGFPNPLIGIAAFSVVIVTGVLAVAGISLPRWYWLGLALGSFAGFVFVNFLAYSALYKIHALCPYCLVVWVVVPIILILSINRVIGDSDRGREIRGWLWVLLPVWYAIVIAAILVEFWDYWQTFI</sequence>
<dbReference type="GO" id="GO:0016491">
    <property type="term" value="F:oxidoreductase activity"/>
    <property type="evidence" value="ECO:0007669"/>
    <property type="project" value="UniProtKB-KW"/>
</dbReference>
<dbReference type="RefSeq" id="WP_007236675.1">
    <property type="nucleotide sequence ID" value="NZ_BAFB01000005.1"/>
</dbReference>
<evidence type="ECO:0000256" key="5">
    <source>
        <dbReference type="ARBA" id="ARBA00022989"/>
    </source>
</evidence>
<evidence type="ECO:0000313" key="13">
    <source>
        <dbReference type="EMBL" id="GAB32400.1"/>
    </source>
</evidence>
<dbReference type="Proteomes" id="UP000005038">
    <property type="component" value="Unassembled WGS sequence"/>
</dbReference>
<dbReference type="Gene3D" id="1.20.1440.130">
    <property type="entry name" value="VKOR domain"/>
    <property type="match status" value="1"/>
</dbReference>
<evidence type="ECO:0000313" key="14">
    <source>
        <dbReference type="Proteomes" id="UP000005038"/>
    </source>
</evidence>
<feature type="compositionally biased region" description="Basic and acidic residues" evidence="10">
    <location>
        <begin position="34"/>
        <end position="49"/>
    </location>
</feature>
<dbReference type="PANTHER" id="PTHR34573">
    <property type="entry name" value="VKC DOMAIN-CONTAINING PROTEIN"/>
    <property type="match status" value="1"/>
</dbReference>
<protein>
    <recommendedName>
        <fullName evidence="12">Vitamin K epoxide reductase domain-containing protein</fullName>
    </recommendedName>
</protein>
<evidence type="ECO:0000256" key="1">
    <source>
        <dbReference type="ARBA" id="ARBA00004141"/>
    </source>
</evidence>
<dbReference type="Pfam" id="PF07884">
    <property type="entry name" value="VKOR"/>
    <property type="match status" value="1"/>
</dbReference>
<evidence type="ECO:0000256" key="7">
    <source>
        <dbReference type="ARBA" id="ARBA00023136"/>
    </source>
</evidence>
<keyword evidence="6" id="KW-0560">Oxidoreductase</keyword>
<feature type="domain" description="Vitamin K epoxide reductase" evidence="12">
    <location>
        <begin position="65"/>
        <end position="206"/>
    </location>
</feature>
<dbReference type="GO" id="GO:0048038">
    <property type="term" value="F:quinone binding"/>
    <property type="evidence" value="ECO:0007669"/>
    <property type="project" value="UniProtKB-KW"/>
</dbReference>
<comment type="caution">
    <text evidence="13">The sequence shown here is derived from an EMBL/GenBank/DDBJ whole genome shotgun (WGS) entry which is preliminary data.</text>
</comment>
<feature type="transmembrane region" description="Helical" evidence="11">
    <location>
        <begin position="219"/>
        <end position="240"/>
    </location>
</feature>
<dbReference type="InterPro" id="IPR038354">
    <property type="entry name" value="VKOR_sf"/>
</dbReference>
<keyword evidence="14" id="KW-1185">Reference proteome</keyword>
<keyword evidence="5 11" id="KW-1133">Transmembrane helix</keyword>
<dbReference type="AlphaFoldDB" id="H5TFZ2"/>
<gene>
    <name evidence="13" type="ORF">GOOTI_005_00790</name>
</gene>
<keyword evidence="8" id="KW-1015">Disulfide bond</keyword>
<keyword evidence="7 11" id="KW-0472">Membrane</keyword>
<feature type="region of interest" description="Disordered" evidence="10">
    <location>
        <begin position="1"/>
        <end position="54"/>
    </location>
</feature>
<evidence type="ECO:0000256" key="9">
    <source>
        <dbReference type="ARBA" id="ARBA00023284"/>
    </source>
</evidence>
<evidence type="ECO:0000259" key="12">
    <source>
        <dbReference type="SMART" id="SM00756"/>
    </source>
</evidence>
<evidence type="ECO:0000256" key="4">
    <source>
        <dbReference type="ARBA" id="ARBA00022719"/>
    </source>
</evidence>
<feature type="transmembrane region" description="Helical" evidence="11">
    <location>
        <begin position="154"/>
        <end position="175"/>
    </location>
</feature>
<reference evidence="13" key="1">
    <citation type="submission" date="2012-02" db="EMBL/GenBank/DDBJ databases">
        <title>Whole genome shotgun sequence of Gordonia otitidis NBRC 100426.</title>
        <authorList>
            <person name="Yoshida I."/>
            <person name="Hosoyama A."/>
            <person name="Tsuchikane K."/>
            <person name="Katsumata H."/>
            <person name="Yamazaki S."/>
            <person name="Fujita N."/>
        </authorList>
    </citation>
    <scope>NUCLEOTIDE SEQUENCE [LARGE SCALE GENOMIC DNA]</scope>
    <source>
        <strain evidence="13">NBRC 100426</strain>
    </source>
</reference>
<keyword evidence="3 11" id="KW-0812">Transmembrane</keyword>
<dbReference type="SMART" id="SM00756">
    <property type="entry name" value="VKc"/>
    <property type="match status" value="1"/>
</dbReference>
<dbReference type="InterPro" id="IPR041714">
    <property type="entry name" value="VKOR_Actinobacteria"/>
</dbReference>
<evidence type="ECO:0000256" key="2">
    <source>
        <dbReference type="ARBA" id="ARBA00006214"/>
    </source>
</evidence>
<feature type="transmembrane region" description="Helical" evidence="11">
    <location>
        <begin position="70"/>
        <end position="88"/>
    </location>
</feature>
<comment type="subcellular location">
    <subcellularLocation>
        <location evidence="1">Membrane</location>
        <topology evidence="1">Multi-pass membrane protein</topology>
    </subcellularLocation>
</comment>
<keyword evidence="4" id="KW-0874">Quinone</keyword>
<evidence type="ECO:0000256" key="10">
    <source>
        <dbReference type="SAM" id="MobiDB-lite"/>
    </source>
</evidence>
<feature type="compositionally biased region" description="Polar residues" evidence="10">
    <location>
        <begin position="1"/>
        <end position="18"/>
    </location>
</feature>
<evidence type="ECO:0000256" key="3">
    <source>
        <dbReference type="ARBA" id="ARBA00022692"/>
    </source>
</evidence>
<evidence type="ECO:0000256" key="6">
    <source>
        <dbReference type="ARBA" id="ARBA00023002"/>
    </source>
</evidence>
<evidence type="ECO:0000256" key="11">
    <source>
        <dbReference type="SAM" id="Phobius"/>
    </source>
</evidence>
<organism evidence="13 14">
    <name type="scientific">Gordonia otitidis (strain DSM 44809 / CCUG 52243 / JCM 12355 / NBRC 100426 / IFM 10032)</name>
    <dbReference type="NCBI Taxonomy" id="1108044"/>
    <lineage>
        <taxon>Bacteria</taxon>
        <taxon>Bacillati</taxon>
        <taxon>Actinomycetota</taxon>
        <taxon>Actinomycetes</taxon>
        <taxon>Mycobacteriales</taxon>
        <taxon>Gordoniaceae</taxon>
        <taxon>Gordonia</taxon>
    </lineage>
</organism>
<dbReference type="InterPro" id="IPR012932">
    <property type="entry name" value="VKOR"/>
</dbReference>
<keyword evidence="9" id="KW-0676">Redox-active center</keyword>
<feature type="transmembrane region" description="Helical" evidence="11">
    <location>
        <begin position="125"/>
        <end position="147"/>
    </location>
</feature>
<feature type="transmembrane region" description="Helical" evidence="11">
    <location>
        <begin position="181"/>
        <end position="207"/>
    </location>
</feature>